<sequence>MSEQQHSPLSRDVVFDLLSNSRRRFVLHYLKRADGPVSLSELAAQIAATENDIPVDELTSQQRKRTYVSLYQTHIPKLQDAGAIDYDSESGLVTLSGGATEIGDYFRQESEIPWQQYYLALVLIGGALFIAVNTVTASESLQFVVGVGVLAALAGLAVAHYLHTARSSGEFPLDLFENE</sequence>
<gene>
    <name evidence="3" type="ORF">AArcSt2_14215</name>
</gene>
<dbReference type="Proteomes" id="UP001203207">
    <property type="component" value="Unassembled WGS sequence"/>
</dbReference>
<dbReference type="Gene3D" id="1.10.10.10">
    <property type="entry name" value="Winged helix-like DNA-binding domain superfamily/Winged helix DNA-binding domain"/>
    <property type="match status" value="1"/>
</dbReference>
<evidence type="ECO:0000313" key="3">
    <source>
        <dbReference type="EMBL" id="MCL9818094.1"/>
    </source>
</evidence>
<dbReference type="InterPro" id="IPR036388">
    <property type="entry name" value="WH-like_DNA-bd_sf"/>
</dbReference>
<keyword evidence="4" id="KW-1185">Reference proteome</keyword>
<protein>
    <recommendedName>
        <fullName evidence="2">DUF7344 domain-containing protein</fullName>
    </recommendedName>
</protein>
<keyword evidence="1" id="KW-0812">Transmembrane</keyword>
<dbReference type="InterPro" id="IPR055768">
    <property type="entry name" value="DUF7344"/>
</dbReference>
<comment type="caution">
    <text evidence="3">The sequence shown here is derived from an EMBL/GenBank/DDBJ whole genome shotgun (WGS) entry which is preliminary data.</text>
</comment>
<dbReference type="EMBL" id="JAKRVX010000007">
    <property type="protein sequence ID" value="MCL9818094.1"/>
    <property type="molecule type" value="Genomic_DNA"/>
</dbReference>
<evidence type="ECO:0000259" key="2">
    <source>
        <dbReference type="Pfam" id="PF24035"/>
    </source>
</evidence>
<accession>A0AAE3FZC1</accession>
<reference evidence="3" key="2">
    <citation type="submission" date="2022-02" db="EMBL/GenBank/DDBJ databases">
        <authorList>
            <person name="Elcheninov A.G."/>
            <person name="Sorokin D.Y."/>
            <person name="Kublanov I.V."/>
        </authorList>
    </citation>
    <scope>NUCLEOTIDE SEQUENCE</scope>
    <source>
        <strain evidence="3">AArc-St2</strain>
    </source>
</reference>
<feature type="transmembrane region" description="Helical" evidence="1">
    <location>
        <begin position="117"/>
        <end position="135"/>
    </location>
</feature>
<dbReference type="AlphaFoldDB" id="A0AAE3FZC1"/>
<feature type="transmembrane region" description="Helical" evidence="1">
    <location>
        <begin position="141"/>
        <end position="162"/>
    </location>
</feature>
<feature type="domain" description="DUF7344" evidence="2">
    <location>
        <begin position="15"/>
        <end position="94"/>
    </location>
</feature>
<reference evidence="3" key="1">
    <citation type="journal article" date="2022" name="Syst. Appl. Microbiol.">
        <title>Natronocalculus amylovorans gen. nov., sp. nov., and Natranaeroarchaeum aerophilus sp. nov., dominant culturable amylolytic natronoarchaea from hypersaline soda lakes in southwestern Siberia.</title>
        <authorList>
            <person name="Sorokin D.Y."/>
            <person name="Elcheninov A.G."/>
            <person name="Khizhniak T.V."/>
            <person name="Koenen M."/>
            <person name="Bale N.J."/>
            <person name="Damste J.S.S."/>
            <person name="Kublanov I.V."/>
        </authorList>
    </citation>
    <scope>NUCLEOTIDE SEQUENCE</scope>
    <source>
        <strain evidence="3">AArc-St2</strain>
    </source>
</reference>
<dbReference type="RefSeq" id="WP_174655005.1">
    <property type="nucleotide sequence ID" value="NZ_JAKRVX010000007.1"/>
</dbReference>
<organism evidence="3 4">
    <name type="scientific">Natronocalculus amylovorans</name>
    <dbReference type="NCBI Taxonomy" id="2917812"/>
    <lineage>
        <taxon>Archaea</taxon>
        <taxon>Methanobacteriati</taxon>
        <taxon>Methanobacteriota</taxon>
        <taxon>Stenosarchaea group</taxon>
        <taxon>Halobacteria</taxon>
        <taxon>Halobacteriales</taxon>
        <taxon>Haloferacaceae</taxon>
        <taxon>Natronocalculus</taxon>
    </lineage>
</organism>
<keyword evidence="1" id="KW-1133">Transmembrane helix</keyword>
<evidence type="ECO:0000313" key="4">
    <source>
        <dbReference type="Proteomes" id="UP001203207"/>
    </source>
</evidence>
<dbReference type="Pfam" id="PF24035">
    <property type="entry name" value="DUF7344"/>
    <property type="match status" value="1"/>
</dbReference>
<evidence type="ECO:0000256" key="1">
    <source>
        <dbReference type="SAM" id="Phobius"/>
    </source>
</evidence>
<proteinExistence type="predicted"/>
<keyword evidence="1" id="KW-0472">Membrane</keyword>
<name>A0AAE3FZC1_9EURY</name>